<comment type="caution">
    <text evidence="4">The sequence shown here is derived from an EMBL/GenBank/DDBJ whole genome shotgun (WGS) entry which is preliminary data.</text>
</comment>
<dbReference type="FunFam" id="3.40.50.720:FF:000387">
    <property type="entry name" value="NAD(P)-binding Rossmann-fold superfamily protein"/>
    <property type="match status" value="1"/>
</dbReference>
<protein>
    <submittedName>
        <fullName evidence="4">Uncharacterized protein</fullName>
    </submittedName>
</protein>
<dbReference type="EMBL" id="JAATIQ010000526">
    <property type="protein sequence ID" value="KAF4352487.1"/>
    <property type="molecule type" value="Genomic_DNA"/>
</dbReference>
<dbReference type="PANTHER" id="PTHR43490">
    <property type="entry name" value="(+)-NEOMENTHOL DEHYDROGENASE"/>
    <property type="match status" value="1"/>
</dbReference>
<dbReference type="InterPro" id="IPR036291">
    <property type="entry name" value="NAD(P)-bd_dom_sf"/>
</dbReference>
<dbReference type="GO" id="GO:0016020">
    <property type="term" value="C:membrane"/>
    <property type="evidence" value="ECO:0007669"/>
    <property type="project" value="TreeGrafter"/>
</dbReference>
<evidence type="ECO:0000256" key="3">
    <source>
        <dbReference type="ARBA" id="ARBA00023002"/>
    </source>
</evidence>
<sequence>MDSKQAEIISLPSLPSDPITRWWSSETVGIVTGGNKGIGYAMVKRLAEMGVTVVLTARDEDKGRKAIEKLKTELTHINTNNIHFLCLDVSDPSSIASFVSSFNQHFGLLHILVNNAAVSFNDIGENSVEHAETVIKTNFYGAKLLTEALFPLFCLSSPNTFRLLNISSRLGSTNKLKNPTIRKILEKDDVTEEEVDGMVRLFLEDVKRGQWRSRGWPDLWTDYAVSKLAMNAYTKILAKRYEGKGLSANCFCPGYTQTSMTRGKGTHTADDVARVGTKLALLPPPDLPTGKFFIIGAHNTSVIIHARL</sequence>
<name>A0A7J6E237_CANSA</name>
<gene>
    <name evidence="4" type="ORF">G4B88_013317</name>
</gene>
<keyword evidence="5" id="KW-1185">Reference proteome</keyword>
<keyword evidence="2" id="KW-0521">NADP</keyword>
<proteinExistence type="inferred from homology"/>
<accession>A0A7J6E237</accession>
<evidence type="ECO:0000313" key="4">
    <source>
        <dbReference type="EMBL" id="KAF4352487.1"/>
    </source>
</evidence>
<organism evidence="4 5">
    <name type="scientific">Cannabis sativa</name>
    <name type="common">Hemp</name>
    <name type="synonym">Marijuana</name>
    <dbReference type="NCBI Taxonomy" id="3483"/>
    <lineage>
        <taxon>Eukaryota</taxon>
        <taxon>Viridiplantae</taxon>
        <taxon>Streptophyta</taxon>
        <taxon>Embryophyta</taxon>
        <taxon>Tracheophyta</taxon>
        <taxon>Spermatophyta</taxon>
        <taxon>Magnoliopsida</taxon>
        <taxon>eudicotyledons</taxon>
        <taxon>Gunneridae</taxon>
        <taxon>Pentapetalae</taxon>
        <taxon>rosids</taxon>
        <taxon>fabids</taxon>
        <taxon>Rosales</taxon>
        <taxon>Cannabaceae</taxon>
        <taxon>Cannabis</taxon>
    </lineage>
</organism>
<evidence type="ECO:0000256" key="2">
    <source>
        <dbReference type="ARBA" id="ARBA00022857"/>
    </source>
</evidence>
<comment type="similarity">
    <text evidence="1">Belongs to the short-chain dehydrogenases/reductases (SDR) family.</text>
</comment>
<dbReference type="Proteomes" id="UP000583929">
    <property type="component" value="Unassembled WGS sequence"/>
</dbReference>
<keyword evidence="3" id="KW-0560">Oxidoreductase</keyword>
<dbReference type="PRINTS" id="PR00081">
    <property type="entry name" value="GDHRDH"/>
</dbReference>
<evidence type="ECO:0000313" key="5">
    <source>
        <dbReference type="Proteomes" id="UP000583929"/>
    </source>
</evidence>
<reference evidence="4 5" key="1">
    <citation type="journal article" date="2020" name="bioRxiv">
        <title>Sequence and annotation of 42 cannabis genomes reveals extensive copy number variation in cannabinoid synthesis and pathogen resistance genes.</title>
        <authorList>
            <person name="Mckernan K.J."/>
            <person name="Helbert Y."/>
            <person name="Kane L.T."/>
            <person name="Ebling H."/>
            <person name="Zhang L."/>
            <person name="Liu B."/>
            <person name="Eaton Z."/>
            <person name="Mclaughlin S."/>
            <person name="Kingan S."/>
            <person name="Baybayan P."/>
            <person name="Concepcion G."/>
            <person name="Jordan M."/>
            <person name="Riva A."/>
            <person name="Barbazuk W."/>
            <person name="Harkins T."/>
        </authorList>
    </citation>
    <scope>NUCLEOTIDE SEQUENCE [LARGE SCALE GENOMIC DNA]</scope>
    <source>
        <strain evidence="5">cv. Jamaican Lion 4</strain>
        <tissue evidence="4">Leaf</tissue>
    </source>
</reference>
<dbReference type="AlphaFoldDB" id="A0A7J6E237"/>
<dbReference type="Gene3D" id="3.40.50.720">
    <property type="entry name" value="NAD(P)-binding Rossmann-like Domain"/>
    <property type="match status" value="1"/>
</dbReference>
<evidence type="ECO:0000256" key="1">
    <source>
        <dbReference type="ARBA" id="ARBA00006484"/>
    </source>
</evidence>
<dbReference type="PANTHER" id="PTHR43490:SF60">
    <property type="entry name" value="NAD(P)-BINDING ROSSMANN-FOLD SUPERFAMILY PROTEIN"/>
    <property type="match status" value="1"/>
</dbReference>
<dbReference type="InterPro" id="IPR002347">
    <property type="entry name" value="SDR_fam"/>
</dbReference>
<dbReference type="GO" id="GO:0016491">
    <property type="term" value="F:oxidoreductase activity"/>
    <property type="evidence" value="ECO:0007669"/>
    <property type="project" value="UniProtKB-KW"/>
</dbReference>
<dbReference type="Pfam" id="PF00106">
    <property type="entry name" value="adh_short"/>
    <property type="match status" value="2"/>
</dbReference>
<dbReference type="SUPFAM" id="SSF51735">
    <property type="entry name" value="NAD(P)-binding Rossmann-fold domains"/>
    <property type="match status" value="1"/>
</dbReference>